<protein>
    <submittedName>
        <fullName evidence="1">Uncharacterized protein</fullName>
    </submittedName>
</protein>
<evidence type="ECO:0000313" key="2">
    <source>
        <dbReference type="Proteomes" id="UP000675882"/>
    </source>
</evidence>
<reference evidence="1" key="1">
    <citation type="submission" date="2021-02" db="EMBL/GenBank/DDBJ databases">
        <authorList>
            <person name="Han P."/>
        </authorList>
    </citation>
    <scope>NUCLEOTIDE SEQUENCE</scope>
    <source>
        <strain evidence="1">Candidatus Nitrotoga sp. ZN8</strain>
    </source>
</reference>
<dbReference type="EMBL" id="CAJNBL010000002">
    <property type="protein sequence ID" value="CAE6688619.1"/>
    <property type="molecule type" value="Genomic_DNA"/>
</dbReference>
<dbReference type="AlphaFoldDB" id="A0A916FAZ3"/>
<comment type="caution">
    <text evidence="1">The sequence shown here is derived from an EMBL/GenBank/DDBJ whole genome shotgun (WGS) entry which is preliminary data.</text>
</comment>
<proteinExistence type="predicted"/>
<name>A0A916FAZ3_9PROT</name>
<gene>
    <name evidence="1" type="ORF">NTGZN8_100081</name>
</gene>
<evidence type="ECO:0000313" key="1">
    <source>
        <dbReference type="EMBL" id="CAE6688619.1"/>
    </source>
</evidence>
<sequence>MEQARLNLNADHVTITKCIVMVGSTSPGIKMPNLRLARETGDREAGCFEPPLILPCNIFLKHKNGTCRTGIQT</sequence>
<accession>A0A916FAZ3</accession>
<organism evidence="1 2">
    <name type="scientific">Candidatus Nitrotoga fabula</name>
    <dbReference type="NCBI Taxonomy" id="2182327"/>
    <lineage>
        <taxon>Bacteria</taxon>
        <taxon>Pseudomonadati</taxon>
        <taxon>Pseudomonadota</taxon>
        <taxon>Betaproteobacteria</taxon>
        <taxon>Nitrosomonadales</taxon>
        <taxon>Gallionellaceae</taxon>
        <taxon>Candidatus Nitrotoga</taxon>
    </lineage>
</organism>
<keyword evidence="2" id="KW-1185">Reference proteome</keyword>
<dbReference type="Proteomes" id="UP000675882">
    <property type="component" value="Unassembled WGS sequence"/>
</dbReference>